<evidence type="ECO:0000313" key="4">
    <source>
        <dbReference type="EMBL" id="MDI3405313.1"/>
    </source>
</evidence>
<organism evidence="4 5">
    <name type="scientific">Streptomyces cavernicola</name>
    <dbReference type="NCBI Taxonomy" id="3043613"/>
    <lineage>
        <taxon>Bacteria</taxon>
        <taxon>Bacillati</taxon>
        <taxon>Actinomycetota</taxon>
        <taxon>Actinomycetes</taxon>
        <taxon>Kitasatosporales</taxon>
        <taxon>Streptomycetaceae</taxon>
        <taxon>Streptomyces</taxon>
    </lineage>
</organism>
<dbReference type="Pfam" id="PF01494">
    <property type="entry name" value="FAD_binding_3"/>
    <property type="match status" value="1"/>
</dbReference>
<evidence type="ECO:0000256" key="2">
    <source>
        <dbReference type="SAM" id="MobiDB-lite"/>
    </source>
</evidence>
<dbReference type="Proteomes" id="UP001223978">
    <property type="component" value="Unassembled WGS sequence"/>
</dbReference>
<reference evidence="4 5" key="1">
    <citation type="submission" date="2023-05" db="EMBL/GenBank/DDBJ databases">
        <title>Draft genome sequence of Streptomyces sp. B-S-A6 isolated from a cave soil in Thailand.</title>
        <authorList>
            <person name="Chamroensaksri N."/>
            <person name="Muangham S."/>
        </authorList>
    </citation>
    <scope>NUCLEOTIDE SEQUENCE [LARGE SCALE GENOMIC DNA]</scope>
    <source>
        <strain evidence="4 5">B-S-A6</strain>
    </source>
</reference>
<sequence>MTTAAPRERTTCCIVGGGPAGLMLGLLLARAGVDVTVLEKHRDFLRDFRGDTVHPSTLRLLDELGLGARFEELPAHRLEEMRIQVAGVTVTMADFRRMPGRTRRKYIAMVPQWDFLNLLAEAAAVEPTFTLRRNTAVTGLLTDSAGRVTGVRLREHGGGEGKLAADLVVACDGRNSVVAAAAGLRQRSFPVPMDVWQIRVPAPDPDAAHSGRVFGRFGSGQVAVTMDRGDYYQTSYLIAKGTDAARRSRDVRELRENLGQLFGWGPELTDAIRTWDDVKTLDVTMGRLPRWYADGLLCIGDAAHTMSPVGGVGVNLAVQDAVAAARILAGPLRRGRVTEAELARVQKRRRLPVAVTQKSQLAEHGMLIRPALDGTLDARPLPLPLRALRRSRLLQGLAAYAGGMGVRPEHAPEFARRGPAGPDPAGPDPAGPDPAGPDPAGPASAGPEVRRRSPAA</sequence>
<dbReference type="Gene3D" id="3.50.50.60">
    <property type="entry name" value="FAD/NAD(P)-binding domain"/>
    <property type="match status" value="2"/>
</dbReference>
<dbReference type="EMBL" id="JASCIQ010000015">
    <property type="protein sequence ID" value="MDI3405313.1"/>
    <property type="molecule type" value="Genomic_DNA"/>
</dbReference>
<evidence type="ECO:0000313" key="5">
    <source>
        <dbReference type="Proteomes" id="UP001223978"/>
    </source>
</evidence>
<protein>
    <submittedName>
        <fullName evidence="4">FAD-dependent oxidoreductase</fullName>
    </submittedName>
</protein>
<dbReference type="InterPro" id="IPR002938">
    <property type="entry name" value="FAD-bd"/>
</dbReference>
<dbReference type="SUPFAM" id="SSF51905">
    <property type="entry name" value="FAD/NAD(P)-binding domain"/>
    <property type="match status" value="1"/>
</dbReference>
<evidence type="ECO:0000259" key="3">
    <source>
        <dbReference type="Pfam" id="PF01494"/>
    </source>
</evidence>
<feature type="domain" description="FAD-binding" evidence="3">
    <location>
        <begin position="10"/>
        <end position="352"/>
    </location>
</feature>
<dbReference type="PANTHER" id="PTHR43476:SF5">
    <property type="entry name" value="FAD-DEPENDENT MONOOXYGENASE"/>
    <property type="match status" value="1"/>
</dbReference>
<comment type="caution">
    <text evidence="4">The sequence shown here is derived from an EMBL/GenBank/DDBJ whole genome shotgun (WGS) entry which is preliminary data.</text>
</comment>
<feature type="region of interest" description="Disordered" evidence="2">
    <location>
        <begin position="408"/>
        <end position="456"/>
    </location>
</feature>
<proteinExistence type="predicted"/>
<evidence type="ECO:0000256" key="1">
    <source>
        <dbReference type="ARBA" id="ARBA00023002"/>
    </source>
</evidence>
<gene>
    <name evidence="4" type="ORF">QIS96_15980</name>
</gene>
<feature type="compositionally biased region" description="Pro residues" evidence="2">
    <location>
        <begin position="421"/>
        <end position="440"/>
    </location>
</feature>
<keyword evidence="1" id="KW-0560">Oxidoreductase</keyword>
<dbReference type="PANTHER" id="PTHR43476">
    <property type="entry name" value="3-(3-HYDROXY-PHENYL)PROPIONATE/3-HYDROXYCINNAMIC ACID HYDROXYLASE"/>
    <property type="match status" value="1"/>
</dbReference>
<accession>A0ABT6SAU2</accession>
<dbReference type="RefSeq" id="WP_282543257.1">
    <property type="nucleotide sequence ID" value="NZ_JASCIQ010000015.1"/>
</dbReference>
<name>A0ABT6SAU2_9ACTN</name>
<dbReference type="PRINTS" id="PR00420">
    <property type="entry name" value="RNGMNOXGNASE"/>
</dbReference>
<dbReference type="NCBIfam" id="NF004833">
    <property type="entry name" value="PRK06185.1-1"/>
    <property type="match status" value="1"/>
</dbReference>
<dbReference type="InterPro" id="IPR050631">
    <property type="entry name" value="PheA/TfdB_FAD_monoxygenase"/>
</dbReference>
<dbReference type="InterPro" id="IPR036188">
    <property type="entry name" value="FAD/NAD-bd_sf"/>
</dbReference>
<keyword evidence="5" id="KW-1185">Reference proteome</keyword>